<reference evidence="2 3" key="1">
    <citation type="journal article" date="2009" name="Nature">
        <title>The Sorghum bicolor genome and the diversification of grasses.</title>
        <authorList>
            <person name="Paterson A.H."/>
            <person name="Bowers J.E."/>
            <person name="Bruggmann R."/>
            <person name="Dubchak I."/>
            <person name="Grimwood J."/>
            <person name="Gundlach H."/>
            <person name="Haberer G."/>
            <person name="Hellsten U."/>
            <person name="Mitros T."/>
            <person name="Poliakov A."/>
            <person name="Schmutz J."/>
            <person name="Spannagl M."/>
            <person name="Tang H."/>
            <person name="Wang X."/>
            <person name="Wicker T."/>
            <person name="Bharti A.K."/>
            <person name="Chapman J."/>
            <person name="Feltus F.A."/>
            <person name="Gowik U."/>
            <person name="Grigoriev I.V."/>
            <person name="Lyons E."/>
            <person name="Maher C.A."/>
            <person name="Martis M."/>
            <person name="Narechania A."/>
            <person name="Otillar R.P."/>
            <person name="Penning B.W."/>
            <person name="Salamov A.A."/>
            <person name="Wang Y."/>
            <person name="Zhang L."/>
            <person name="Carpita N.C."/>
            <person name="Freeling M."/>
            <person name="Gingle A.R."/>
            <person name="Hash C.T."/>
            <person name="Keller B."/>
            <person name="Klein P."/>
            <person name="Kresovich S."/>
            <person name="McCann M.C."/>
            <person name="Ming R."/>
            <person name="Peterson D.G."/>
            <person name="Mehboob-ur-Rahman"/>
            <person name="Ware D."/>
            <person name="Westhoff P."/>
            <person name="Mayer K.F."/>
            <person name="Messing J."/>
            <person name="Rokhsar D.S."/>
        </authorList>
    </citation>
    <scope>NUCLEOTIDE SEQUENCE [LARGE SCALE GENOMIC DNA]</scope>
    <source>
        <strain evidence="3">cv. BTx623</strain>
    </source>
</reference>
<dbReference type="AlphaFoldDB" id="A0A1B6QGG9"/>
<feature type="compositionally biased region" description="Basic residues" evidence="1">
    <location>
        <begin position="1"/>
        <end position="19"/>
    </location>
</feature>
<feature type="region of interest" description="Disordered" evidence="1">
    <location>
        <begin position="292"/>
        <end position="317"/>
    </location>
</feature>
<proteinExistence type="predicted"/>
<dbReference type="EMBL" id="CM000761">
    <property type="protein sequence ID" value="KXG37014.2"/>
    <property type="molecule type" value="Genomic_DNA"/>
</dbReference>
<evidence type="ECO:0000313" key="2">
    <source>
        <dbReference type="EMBL" id="KXG37014.2"/>
    </source>
</evidence>
<sequence length="361" mass="39513">MIRNRMGGRRRRRGNRTRKASTTSCLGRQLLHGHLLHLLVRPGFHLAAEAGAAEHGAVRVRVSQFGDSHPVDGDRLARDDDGVDDLPLRVVHGEHVKAAAPDLLGVDHRVEEAARPVRAPHHERSAGGHVPPEVLNDAGLVLGGHAHERREEDDVVRGELPVDVGHVGGAERHARLERGVAAHQATRPVVGVPADVVVVEGGGREVARRQDEGAERERAVLQLAEQDVVVEVGEERQVVQRVVERGEQVGVVRLHEALGVGAEADQAAAHLLQLRAQALHVDGAARDARRHQLGEESVHLRRRAQGRKLPDGGGKAGDLVHQRRLGLLVLLRRRHRRRLLLEDDLPLRLSLLLLLLAHADH</sequence>
<organism evidence="2 3">
    <name type="scientific">Sorghum bicolor</name>
    <name type="common">Sorghum</name>
    <name type="synonym">Sorghum vulgare</name>
    <dbReference type="NCBI Taxonomy" id="4558"/>
    <lineage>
        <taxon>Eukaryota</taxon>
        <taxon>Viridiplantae</taxon>
        <taxon>Streptophyta</taxon>
        <taxon>Embryophyta</taxon>
        <taxon>Tracheophyta</taxon>
        <taxon>Spermatophyta</taxon>
        <taxon>Magnoliopsida</taxon>
        <taxon>Liliopsida</taxon>
        <taxon>Poales</taxon>
        <taxon>Poaceae</taxon>
        <taxon>PACMAD clade</taxon>
        <taxon>Panicoideae</taxon>
        <taxon>Andropogonodae</taxon>
        <taxon>Andropogoneae</taxon>
        <taxon>Sorghinae</taxon>
        <taxon>Sorghum</taxon>
    </lineage>
</organism>
<keyword evidence="3" id="KW-1185">Reference proteome</keyword>
<dbReference type="Proteomes" id="UP000000768">
    <property type="component" value="Chromosome 2"/>
</dbReference>
<evidence type="ECO:0000313" key="3">
    <source>
        <dbReference type="Proteomes" id="UP000000768"/>
    </source>
</evidence>
<gene>
    <name evidence="2" type="ORF">SORBI_3002G426201</name>
</gene>
<dbReference type="Gramene" id="KXG37014">
    <property type="protein sequence ID" value="KXG37014"/>
    <property type="gene ID" value="SORBI_3002G426201"/>
</dbReference>
<reference evidence="3" key="2">
    <citation type="journal article" date="2018" name="Plant J.">
        <title>The Sorghum bicolor reference genome: improved assembly, gene annotations, a transcriptome atlas, and signatures of genome organization.</title>
        <authorList>
            <person name="McCormick R.F."/>
            <person name="Truong S.K."/>
            <person name="Sreedasyam A."/>
            <person name="Jenkins J."/>
            <person name="Shu S."/>
            <person name="Sims D."/>
            <person name="Kennedy M."/>
            <person name="Amirebrahimi M."/>
            <person name="Weers B.D."/>
            <person name="McKinley B."/>
            <person name="Mattison A."/>
            <person name="Morishige D.T."/>
            <person name="Grimwood J."/>
            <person name="Schmutz J."/>
            <person name="Mullet J.E."/>
        </authorList>
    </citation>
    <scope>NUCLEOTIDE SEQUENCE [LARGE SCALE GENOMIC DNA]</scope>
    <source>
        <strain evidence="3">cv. BTx623</strain>
    </source>
</reference>
<protein>
    <submittedName>
        <fullName evidence="2">Uncharacterized protein</fullName>
    </submittedName>
</protein>
<dbReference type="InParanoid" id="A0A1B6QGG9"/>
<accession>A0A1B6QGG9</accession>
<name>A0A1B6QGG9_SORBI</name>
<evidence type="ECO:0000256" key="1">
    <source>
        <dbReference type="SAM" id="MobiDB-lite"/>
    </source>
</evidence>
<feature type="region of interest" description="Disordered" evidence="1">
    <location>
        <begin position="1"/>
        <end position="23"/>
    </location>
</feature>
<dbReference type="OMA" id="HHERSAG"/>